<reference evidence="2 3" key="1">
    <citation type="submission" date="2017-03" db="EMBL/GenBank/DDBJ databases">
        <authorList>
            <person name="Afonso C.L."/>
            <person name="Miller P.J."/>
            <person name="Scott M.A."/>
            <person name="Spackman E."/>
            <person name="Goraichik I."/>
            <person name="Dimitrov K.M."/>
            <person name="Suarez D.L."/>
            <person name="Swayne D.E."/>
        </authorList>
    </citation>
    <scope>NUCLEOTIDE SEQUENCE [LARGE SCALE GENOMIC DNA]</scope>
    <source>
        <strain evidence="2 3">CECT 8397</strain>
    </source>
</reference>
<sequence length="109" mass="12406">MESYLLPADELALIRAKKRKLSDRERQLRDGFLTGRLNPVGLDASVEVKVTRQRLLRKEMLPPEIRNNPQFWDTREVTSVVLRKVGARGALPTPQQAADPRGEWSGSRT</sequence>
<protein>
    <submittedName>
        <fullName evidence="2">Uncharacterized protein</fullName>
    </submittedName>
</protein>
<dbReference type="AlphaFoldDB" id="A0A1Y5S9J0"/>
<evidence type="ECO:0000313" key="2">
    <source>
        <dbReference type="EMBL" id="SLN35570.1"/>
    </source>
</evidence>
<evidence type="ECO:0000313" key="3">
    <source>
        <dbReference type="Proteomes" id="UP000193623"/>
    </source>
</evidence>
<evidence type="ECO:0000256" key="1">
    <source>
        <dbReference type="SAM" id="MobiDB-lite"/>
    </source>
</evidence>
<name>A0A1Y5S9J0_9RHOB</name>
<dbReference type="RefSeq" id="WP_085864189.1">
    <property type="nucleotide sequence ID" value="NZ_FWFT01000002.1"/>
</dbReference>
<proteinExistence type="predicted"/>
<dbReference type="EMBL" id="FWFT01000002">
    <property type="protein sequence ID" value="SLN35570.1"/>
    <property type="molecule type" value="Genomic_DNA"/>
</dbReference>
<dbReference type="Proteomes" id="UP000193623">
    <property type="component" value="Unassembled WGS sequence"/>
</dbReference>
<keyword evidence="3" id="KW-1185">Reference proteome</keyword>
<dbReference type="OrthoDB" id="7689895at2"/>
<organism evidence="2 3">
    <name type="scientific">Pseudooctadecabacter jejudonensis</name>
    <dbReference type="NCBI Taxonomy" id="1391910"/>
    <lineage>
        <taxon>Bacteria</taxon>
        <taxon>Pseudomonadati</taxon>
        <taxon>Pseudomonadota</taxon>
        <taxon>Alphaproteobacteria</taxon>
        <taxon>Rhodobacterales</taxon>
        <taxon>Paracoccaceae</taxon>
        <taxon>Pseudooctadecabacter</taxon>
    </lineage>
</organism>
<gene>
    <name evidence="2" type="ORF">PSJ8397_01793</name>
</gene>
<accession>A0A1Y5S9J0</accession>
<feature type="region of interest" description="Disordered" evidence="1">
    <location>
        <begin position="88"/>
        <end position="109"/>
    </location>
</feature>